<protein>
    <submittedName>
        <fullName evidence="1">Uncharacterized protein</fullName>
    </submittedName>
</protein>
<dbReference type="EMBL" id="LWCA01001455">
    <property type="protein sequence ID" value="OAF65086.1"/>
    <property type="molecule type" value="Genomic_DNA"/>
</dbReference>
<sequence>MIEFKEIIDKMACILERIENNSICPDAIELNDKYMKDCISALFVIKSNFATDSFYIGFIKYTMGIIYNTTKEHPYQVIKHFNEALDLYLESNVLSEKNDRYQKSMKESYQMQVHLCESYLKTKKYPFL</sequence>
<reference evidence="1 2" key="1">
    <citation type="submission" date="2016-04" db="EMBL/GenBank/DDBJ databases">
        <title>The genome of Intoshia linei affirms orthonectids as highly simplified spiralians.</title>
        <authorList>
            <person name="Mikhailov K.V."/>
            <person name="Slusarev G.S."/>
            <person name="Nikitin M.A."/>
            <person name="Logacheva M.D."/>
            <person name="Penin A."/>
            <person name="Aleoshin V."/>
            <person name="Panchin Y.V."/>
        </authorList>
    </citation>
    <scope>NUCLEOTIDE SEQUENCE [LARGE SCALE GENOMIC DNA]</scope>
    <source>
        <strain evidence="1">Intl2013</strain>
        <tissue evidence="1">Whole animal</tissue>
    </source>
</reference>
<gene>
    <name evidence="1" type="ORF">A3Q56_07208</name>
</gene>
<dbReference type="Proteomes" id="UP000078046">
    <property type="component" value="Unassembled WGS sequence"/>
</dbReference>
<proteinExistence type="predicted"/>
<keyword evidence="2" id="KW-1185">Reference proteome</keyword>
<accession>A0A177ASW0</accession>
<comment type="caution">
    <text evidence="1">The sequence shown here is derived from an EMBL/GenBank/DDBJ whole genome shotgun (WGS) entry which is preliminary data.</text>
</comment>
<dbReference type="AlphaFoldDB" id="A0A177ASW0"/>
<evidence type="ECO:0000313" key="1">
    <source>
        <dbReference type="EMBL" id="OAF65086.1"/>
    </source>
</evidence>
<name>A0A177ASW0_9BILA</name>
<evidence type="ECO:0000313" key="2">
    <source>
        <dbReference type="Proteomes" id="UP000078046"/>
    </source>
</evidence>
<organism evidence="1 2">
    <name type="scientific">Intoshia linei</name>
    <dbReference type="NCBI Taxonomy" id="1819745"/>
    <lineage>
        <taxon>Eukaryota</taxon>
        <taxon>Metazoa</taxon>
        <taxon>Spiralia</taxon>
        <taxon>Lophotrochozoa</taxon>
        <taxon>Mesozoa</taxon>
        <taxon>Orthonectida</taxon>
        <taxon>Rhopaluridae</taxon>
        <taxon>Intoshia</taxon>
    </lineage>
</organism>